<keyword evidence="3" id="KW-1185">Reference proteome</keyword>
<dbReference type="CDD" id="cd24007">
    <property type="entry name" value="ASKHA_NBD_eukNAGK-like"/>
    <property type="match status" value="1"/>
</dbReference>
<name>W4QL50_9BACI</name>
<gene>
    <name evidence="2" type="ORF">JCM9152_4432</name>
</gene>
<dbReference type="STRING" id="1236971.JCM9152_4432"/>
<evidence type="ECO:0000313" key="3">
    <source>
        <dbReference type="Proteomes" id="UP000018895"/>
    </source>
</evidence>
<dbReference type="EMBL" id="BAUU01000057">
    <property type="protein sequence ID" value="GAE32845.1"/>
    <property type="molecule type" value="Genomic_DNA"/>
</dbReference>
<dbReference type="Proteomes" id="UP000018895">
    <property type="component" value="Unassembled WGS sequence"/>
</dbReference>
<accession>W4QL50</accession>
<evidence type="ECO:0000313" key="2">
    <source>
        <dbReference type="EMBL" id="GAE32845.1"/>
    </source>
</evidence>
<dbReference type="AlphaFoldDB" id="W4QL50"/>
<proteinExistence type="predicted"/>
<reference evidence="2" key="1">
    <citation type="journal article" date="2014" name="Genome Announc.">
        <title>Draft Genome Sequences of Three Alkaliphilic Bacillus Strains, Bacillus wakoensis JCM 9140T, Bacillus akibai JCM 9157T, and Bacillus hemicellulosilyticus JCM 9152T.</title>
        <authorList>
            <person name="Yuki M."/>
            <person name="Oshima K."/>
            <person name="Suda W."/>
            <person name="Oshida Y."/>
            <person name="Kitamura K."/>
            <person name="Iida T."/>
            <person name="Hattori M."/>
            <person name="Ohkuma M."/>
        </authorList>
    </citation>
    <scope>NUCLEOTIDE SEQUENCE [LARGE SCALE GENOMIC DNA]</scope>
    <source>
        <strain evidence="2">JCM 9152</strain>
    </source>
</reference>
<dbReference type="SUPFAM" id="SSF53067">
    <property type="entry name" value="Actin-like ATPase domain"/>
    <property type="match status" value="2"/>
</dbReference>
<dbReference type="InterPro" id="IPR043129">
    <property type="entry name" value="ATPase_NBD"/>
</dbReference>
<evidence type="ECO:0000259" key="1">
    <source>
        <dbReference type="Pfam" id="PF01869"/>
    </source>
</evidence>
<dbReference type="OrthoDB" id="9772633at2"/>
<dbReference type="InterPro" id="IPR002731">
    <property type="entry name" value="ATPase_BadF"/>
</dbReference>
<dbReference type="InterPro" id="IPR052519">
    <property type="entry name" value="Euk-type_GlcNAc_Kinase"/>
</dbReference>
<comment type="caution">
    <text evidence="2">The sequence shown here is derived from an EMBL/GenBank/DDBJ whole genome shotgun (WGS) entry which is preliminary data.</text>
</comment>
<dbReference type="PANTHER" id="PTHR43190:SF3">
    <property type="entry name" value="N-ACETYL-D-GLUCOSAMINE KINASE"/>
    <property type="match status" value="1"/>
</dbReference>
<dbReference type="Pfam" id="PF01869">
    <property type="entry name" value="BcrAD_BadFG"/>
    <property type="match status" value="1"/>
</dbReference>
<organism evidence="2 3">
    <name type="scientific">Halalkalibacter hemicellulosilyticusJCM 9152</name>
    <dbReference type="NCBI Taxonomy" id="1236971"/>
    <lineage>
        <taxon>Bacteria</taxon>
        <taxon>Bacillati</taxon>
        <taxon>Bacillota</taxon>
        <taxon>Bacilli</taxon>
        <taxon>Bacillales</taxon>
        <taxon>Bacillaceae</taxon>
        <taxon>Halalkalibacter</taxon>
    </lineage>
</organism>
<feature type="domain" description="ATPase BadF/BadG/BcrA/BcrD type" evidence="1">
    <location>
        <begin position="7"/>
        <end position="302"/>
    </location>
</feature>
<dbReference type="RefSeq" id="WP_052016238.1">
    <property type="nucleotide sequence ID" value="NZ_BAUU01000057.1"/>
</dbReference>
<sequence length="344" mass="37780">MPLILAVDGGGSKTEAVIVNEKGERLGRGLAGCGNHQMIGMPSALENIRKSIADAFEESGLTYEHIDFAQYGLAGADRDSDFSIIHPALESLPFKNWDVVCDTMEGLRIGSPNYYGVVLICGNGTNAAGRNNEGRVMQTGGFGYLYGDKSGGAELARETFRAAVRSWEKREKESILVKLVCEYFRYDDMEKLWNDFLDRGVSHIPAGLTLVLHDAAKRGDELANSILSDTGEELGLAAQSVINRLKGFEQQPIPLVLVGSVLQKGKSPALLQALVDTVKKSGHEVELIIPKIAPVYGAVLLAFDQLNIKVTNAIYMKLESYGGRNIDNKRFENCCNWWRIFLYS</sequence>
<protein>
    <submittedName>
        <fullName evidence="2">BadF/BadG/BcrA/BcrD ATPase family superfamily</fullName>
    </submittedName>
</protein>
<dbReference type="PANTHER" id="PTHR43190">
    <property type="entry name" value="N-ACETYL-D-GLUCOSAMINE KINASE"/>
    <property type="match status" value="1"/>
</dbReference>
<dbReference type="Gene3D" id="3.30.420.40">
    <property type="match status" value="2"/>
</dbReference>